<dbReference type="EMBL" id="JAPXFL010000002">
    <property type="protein sequence ID" value="KAK9510330.1"/>
    <property type="molecule type" value="Genomic_DNA"/>
</dbReference>
<protein>
    <submittedName>
        <fullName evidence="1">Uncharacterized protein</fullName>
    </submittedName>
</protein>
<accession>A0AAW1DPP7</accession>
<evidence type="ECO:0000313" key="2">
    <source>
        <dbReference type="Proteomes" id="UP001461498"/>
    </source>
</evidence>
<reference evidence="1 2" key="1">
    <citation type="submission" date="2022-12" db="EMBL/GenBank/DDBJ databases">
        <title>Chromosome-level genome assembly of true bugs.</title>
        <authorList>
            <person name="Ma L."/>
            <person name="Li H."/>
        </authorList>
    </citation>
    <scope>NUCLEOTIDE SEQUENCE [LARGE SCALE GENOMIC DNA]</scope>
    <source>
        <strain evidence="1">Lab_2022b</strain>
    </source>
</reference>
<name>A0AAW1DPP7_9HEMI</name>
<organism evidence="1 2">
    <name type="scientific">Rhynocoris fuscipes</name>
    <dbReference type="NCBI Taxonomy" id="488301"/>
    <lineage>
        <taxon>Eukaryota</taxon>
        <taxon>Metazoa</taxon>
        <taxon>Ecdysozoa</taxon>
        <taxon>Arthropoda</taxon>
        <taxon>Hexapoda</taxon>
        <taxon>Insecta</taxon>
        <taxon>Pterygota</taxon>
        <taxon>Neoptera</taxon>
        <taxon>Paraneoptera</taxon>
        <taxon>Hemiptera</taxon>
        <taxon>Heteroptera</taxon>
        <taxon>Panheteroptera</taxon>
        <taxon>Cimicomorpha</taxon>
        <taxon>Reduviidae</taxon>
        <taxon>Harpactorinae</taxon>
        <taxon>Harpactorini</taxon>
        <taxon>Rhynocoris</taxon>
    </lineage>
</organism>
<proteinExistence type="predicted"/>
<dbReference type="AlphaFoldDB" id="A0AAW1DPP7"/>
<comment type="caution">
    <text evidence="1">The sequence shown here is derived from an EMBL/GenBank/DDBJ whole genome shotgun (WGS) entry which is preliminary data.</text>
</comment>
<gene>
    <name evidence="1" type="ORF">O3M35_005136</name>
</gene>
<sequence>MKNKIRIYKTVIRRSRNVNQFIYLLKGIAHTKEWGKKLHHITLYIEQNKIKINKQLKK</sequence>
<keyword evidence="2" id="KW-1185">Reference proteome</keyword>
<dbReference type="Proteomes" id="UP001461498">
    <property type="component" value="Unassembled WGS sequence"/>
</dbReference>
<evidence type="ECO:0000313" key="1">
    <source>
        <dbReference type="EMBL" id="KAK9510330.1"/>
    </source>
</evidence>